<dbReference type="Gene3D" id="3.90.1300.10">
    <property type="entry name" value="Amidase signature (AS) domain"/>
    <property type="match status" value="1"/>
</dbReference>
<accession>A0A3M3ZV07</accession>
<protein>
    <submittedName>
        <fullName evidence="3">Amidase protein</fullName>
    </submittedName>
</protein>
<evidence type="ECO:0000313" key="3">
    <source>
        <dbReference type="EMBL" id="RMO97955.1"/>
    </source>
</evidence>
<reference evidence="3 4" key="1">
    <citation type="submission" date="2018-08" db="EMBL/GenBank/DDBJ databases">
        <title>Recombination of ecologically and evolutionarily significant loci maintains genetic cohesion in the Pseudomonas syringae species complex.</title>
        <authorList>
            <person name="Dillon M."/>
            <person name="Thakur S."/>
            <person name="Almeida R.N.D."/>
            <person name="Weir B.S."/>
            <person name="Guttman D.S."/>
        </authorList>
    </citation>
    <scope>NUCLEOTIDE SEQUENCE [LARGE SCALE GENOMIC DNA]</scope>
    <source>
        <strain evidence="3 4">ICMP 8902</strain>
    </source>
</reference>
<dbReference type="Proteomes" id="UP000279372">
    <property type="component" value="Unassembled WGS sequence"/>
</dbReference>
<evidence type="ECO:0000259" key="2">
    <source>
        <dbReference type="Pfam" id="PF01425"/>
    </source>
</evidence>
<dbReference type="PANTHER" id="PTHR42678">
    <property type="entry name" value="AMIDASE"/>
    <property type="match status" value="1"/>
</dbReference>
<dbReference type="PANTHER" id="PTHR42678:SF34">
    <property type="entry name" value="OS04G0183300 PROTEIN"/>
    <property type="match status" value="1"/>
</dbReference>
<evidence type="ECO:0000313" key="4">
    <source>
        <dbReference type="Proteomes" id="UP000279372"/>
    </source>
</evidence>
<dbReference type="Pfam" id="PF01425">
    <property type="entry name" value="Amidase"/>
    <property type="match status" value="1"/>
</dbReference>
<organism evidence="3 4">
    <name type="scientific">Pseudomonas syringae pv. philadelphi</name>
    <dbReference type="NCBI Taxonomy" id="251706"/>
    <lineage>
        <taxon>Bacteria</taxon>
        <taxon>Pseudomonadati</taxon>
        <taxon>Pseudomonadota</taxon>
        <taxon>Gammaproteobacteria</taxon>
        <taxon>Pseudomonadales</taxon>
        <taxon>Pseudomonadaceae</taxon>
        <taxon>Pseudomonas</taxon>
    </lineage>
</organism>
<dbReference type="InterPro" id="IPR036928">
    <property type="entry name" value="AS_sf"/>
</dbReference>
<proteinExistence type="predicted"/>
<dbReference type="InterPro" id="IPR023631">
    <property type="entry name" value="Amidase_dom"/>
</dbReference>
<feature type="domain" description="Amidase" evidence="2">
    <location>
        <begin position="1"/>
        <end position="317"/>
    </location>
</feature>
<name>A0A3M3ZV07_9PSED</name>
<dbReference type="SUPFAM" id="SSF75304">
    <property type="entry name" value="Amidase signature (AS) enzymes"/>
    <property type="match status" value="1"/>
</dbReference>
<comment type="caution">
    <text evidence="3">The sequence shown here is derived from an EMBL/GenBank/DDBJ whole genome shotgun (WGS) entry which is preliminary data.</text>
</comment>
<dbReference type="EMBL" id="RBQB01000012">
    <property type="protein sequence ID" value="RMO97955.1"/>
    <property type="molecule type" value="Genomic_DNA"/>
</dbReference>
<evidence type="ECO:0000256" key="1">
    <source>
        <dbReference type="SAM" id="MobiDB-lite"/>
    </source>
</evidence>
<feature type="region of interest" description="Disordered" evidence="1">
    <location>
        <begin position="50"/>
        <end position="73"/>
    </location>
</feature>
<gene>
    <name evidence="3" type="ORF">ALQ33_02930</name>
</gene>
<dbReference type="AlphaFoldDB" id="A0A3M3ZV07"/>
<sequence length="374" mass="40255">MQTTAGSPALAGQPAQYDAFVVQRLRAAGAIILGKANLSEWSNFRDSGIPNGWSGRGGQTRNPHDLQADTSGSSSGSAVGVAAGFAPIAVGTETNGSIIMPAQANGVVGVRPTVGLLSRAGVIPISSRQDTPGPMARTVTDAAIMLAAMSGTDARDKATYQNPADPVDYPGYLRTDALHGKRLGYPTRMPDGRFMDEDPAFLKLKGIFLAAGAILIPVDIPRVQRYSEWHLLRDDFKRELEAYLQTRPGLDIRTLEDVIAFNVNYPGTENYSQENLIESSSAVLNQAGYFAEATELQRYHRQLIDGLLQRHSLDMLIDWSENSLGFAGAIAGYPGISLPVGRDEQGLPRGLYFLSTAWDEARLLSAAYSLEQAL</sequence>